<keyword evidence="5 7" id="KW-0472">Membrane</keyword>
<feature type="transmembrane region" description="Helical" evidence="7">
    <location>
        <begin position="235"/>
        <end position="255"/>
    </location>
</feature>
<dbReference type="InterPro" id="IPR012171">
    <property type="entry name" value="Fatty_acid_desaturase"/>
</dbReference>
<evidence type="ECO:0000259" key="8">
    <source>
        <dbReference type="Pfam" id="PF00487"/>
    </source>
</evidence>
<feature type="transmembrane region" description="Helical" evidence="7">
    <location>
        <begin position="118"/>
        <end position="138"/>
    </location>
</feature>
<reference evidence="10" key="1">
    <citation type="submission" date="2020-12" db="EMBL/GenBank/DDBJ databases">
        <title>Metabolic potential, ecology and presence of endohyphal bacteria is reflected in genomic diversity of Mucoromycotina.</title>
        <authorList>
            <person name="Muszewska A."/>
            <person name="Okrasinska A."/>
            <person name="Steczkiewicz K."/>
            <person name="Drgas O."/>
            <person name="Orlowska M."/>
            <person name="Perlinska-Lenart U."/>
            <person name="Aleksandrzak-Piekarczyk T."/>
            <person name="Szatraj K."/>
            <person name="Zielenkiewicz U."/>
            <person name="Pilsyk S."/>
            <person name="Malc E."/>
            <person name="Mieczkowski P."/>
            <person name="Kruszewska J.S."/>
            <person name="Biernat P."/>
            <person name="Pawlowska J."/>
        </authorList>
    </citation>
    <scope>NUCLEOTIDE SEQUENCE</scope>
    <source>
        <strain evidence="10">WA0000067209</strain>
    </source>
</reference>
<dbReference type="Proteomes" id="UP000654370">
    <property type="component" value="Unassembled WGS sequence"/>
</dbReference>
<dbReference type="Pfam" id="PF11960">
    <property type="entry name" value="DUF3474"/>
    <property type="match status" value="1"/>
</dbReference>
<feature type="transmembrane region" description="Helical" evidence="7">
    <location>
        <begin position="267"/>
        <end position="285"/>
    </location>
</feature>
<evidence type="ECO:0000256" key="5">
    <source>
        <dbReference type="ARBA" id="ARBA00023136"/>
    </source>
</evidence>
<comment type="subcellular location">
    <subcellularLocation>
        <location evidence="1">Membrane</location>
    </subcellularLocation>
</comment>
<evidence type="ECO:0000256" key="7">
    <source>
        <dbReference type="SAM" id="Phobius"/>
    </source>
</evidence>
<dbReference type="AlphaFoldDB" id="A0A8H7PR48"/>
<evidence type="ECO:0000256" key="3">
    <source>
        <dbReference type="ARBA" id="ARBA00009295"/>
    </source>
</evidence>
<dbReference type="OrthoDB" id="1461976at2759"/>
<feature type="domain" description="Fatty acid desaturase N-terminal" evidence="9">
    <location>
        <begin position="29"/>
        <end position="68"/>
    </location>
</feature>
<keyword evidence="11" id="KW-1185">Reference proteome</keyword>
<dbReference type="PANTHER" id="PTHR32100">
    <property type="entry name" value="OMEGA-6 FATTY ACID DESATURASE, CHLOROPLASTIC"/>
    <property type="match status" value="1"/>
</dbReference>
<comment type="pathway">
    <text evidence="2">Lipid metabolism.</text>
</comment>
<protein>
    <recommendedName>
        <fullName evidence="12">Delta-12 fatty acid desaturase</fullName>
    </recommendedName>
</protein>
<evidence type="ECO:0000256" key="4">
    <source>
        <dbReference type="ARBA" id="ARBA00023002"/>
    </source>
</evidence>
<evidence type="ECO:0000256" key="2">
    <source>
        <dbReference type="ARBA" id="ARBA00005189"/>
    </source>
</evidence>
<dbReference type="EMBL" id="JAEPQZ010000007">
    <property type="protein sequence ID" value="KAG2178782.1"/>
    <property type="molecule type" value="Genomic_DNA"/>
</dbReference>
<gene>
    <name evidence="10" type="ORF">INT43_001628</name>
</gene>
<dbReference type="GO" id="GO:0016020">
    <property type="term" value="C:membrane"/>
    <property type="evidence" value="ECO:0007669"/>
    <property type="project" value="UniProtKB-SubCell"/>
</dbReference>
<dbReference type="GO" id="GO:0016717">
    <property type="term" value="F:oxidoreductase activity, acting on paired donors, with oxidation of a pair of donors resulting in the reduction of molecular oxygen to two molecules of water"/>
    <property type="evidence" value="ECO:0007669"/>
    <property type="project" value="InterPro"/>
</dbReference>
<dbReference type="CDD" id="cd03507">
    <property type="entry name" value="Delta12-FADS-like"/>
    <property type="match status" value="1"/>
</dbReference>
<proteinExistence type="inferred from homology"/>
<dbReference type="InterPro" id="IPR021863">
    <property type="entry name" value="FAS_N"/>
</dbReference>
<evidence type="ECO:0000313" key="10">
    <source>
        <dbReference type="EMBL" id="KAG2178782.1"/>
    </source>
</evidence>
<feature type="transmembrane region" description="Helical" evidence="7">
    <location>
        <begin position="85"/>
        <end position="106"/>
    </location>
</feature>
<sequence>MATRRNIGSGDANNKQPVTDEAAQHGWEVPNFSIKEIREAIPAHCFERDTLRSFSYVAYDLSIIAALAYAASFIDTIPYSWARVLLWPCYWVAQGIVATGVWVLAHECGHQAFSPSKFINNSVGYVLHTALLVPYHSWRISHSRHHKATGHMTRDQVFVPSTRSSLGLPKREEDPEGDGPHHILEEAPLYSLFGMIFMFTFGWPLYLLINVSGQNYPGWASHYNPWCTIYEKHQVLDVIVSDLGIVGALAGIFYATQVLGPITVLKYYFIPYLGVNFWLVLITYLQHTDPKLPHYREGTWNFQRGAALTVDRDYGFLINHLHHHIADTHVAHHFFSTMPHYNAQEATRHIKKVLGKHYHFDKTPIPFALWRSYRSCHFVEDEGDVVFWKN</sequence>
<name>A0A8H7PR48_MORIS</name>
<evidence type="ECO:0000256" key="1">
    <source>
        <dbReference type="ARBA" id="ARBA00004370"/>
    </source>
</evidence>
<feature type="domain" description="Fatty acid desaturase" evidence="8">
    <location>
        <begin position="86"/>
        <end position="359"/>
    </location>
</feature>
<feature type="transmembrane region" description="Helical" evidence="7">
    <location>
        <begin position="56"/>
        <end position="79"/>
    </location>
</feature>
<comment type="caution">
    <text evidence="10">The sequence shown here is derived from an EMBL/GenBank/DDBJ whole genome shotgun (WGS) entry which is preliminary data.</text>
</comment>
<comment type="similarity">
    <text evidence="3">Belongs to the fatty acid desaturase type 1 family.</text>
</comment>
<evidence type="ECO:0000256" key="6">
    <source>
        <dbReference type="SAM" id="MobiDB-lite"/>
    </source>
</evidence>
<organism evidence="10 11">
    <name type="scientific">Mortierella isabellina</name>
    <name type="common">Filamentous fungus</name>
    <name type="synonym">Umbelopsis isabellina</name>
    <dbReference type="NCBI Taxonomy" id="91625"/>
    <lineage>
        <taxon>Eukaryota</taxon>
        <taxon>Fungi</taxon>
        <taxon>Fungi incertae sedis</taxon>
        <taxon>Mucoromycota</taxon>
        <taxon>Mucoromycotina</taxon>
        <taxon>Umbelopsidomycetes</taxon>
        <taxon>Umbelopsidales</taxon>
        <taxon>Umbelopsidaceae</taxon>
        <taxon>Umbelopsis</taxon>
    </lineage>
</organism>
<evidence type="ECO:0008006" key="12">
    <source>
        <dbReference type="Google" id="ProtNLM"/>
    </source>
</evidence>
<dbReference type="GO" id="GO:0006629">
    <property type="term" value="P:lipid metabolic process"/>
    <property type="evidence" value="ECO:0007669"/>
    <property type="project" value="InterPro"/>
</dbReference>
<dbReference type="InterPro" id="IPR005804">
    <property type="entry name" value="FA_desaturase_dom"/>
</dbReference>
<feature type="region of interest" description="Disordered" evidence="6">
    <location>
        <begin position="1"/>
        <end position="20"/>
    </location>
</feature>
<evidence type="ECO:0000259" key="9">
    <source>
        <dbReference type="Pfam" id="PF11960"/>
    </source>
</evidence>
<evidence type="ECO:0000313" key="11">
    <source>
        <dbReference type="Proteomes" id="UP000654370"/>
    </source>
</evidence>
<accession>A0A8H7PR48</accession>
<feature type="transmembrane region" description="Helical" evidence="7">
    <location>
        <begin position="189"/>
        <end position="209"/>
    </location>
</feature>
<keyword evidence="4" id="KW-0560">Oxidoreductase</keyword>
<keyword evidence="7" id="KW-0812">Transmembrane</keyword>
<keyword evidence="7" id="KW-1133">Transmembrane helix</keyword>
<dbReference type="Pfam" id="PF00487">
    <property type="entry name" value="FA_desaturase"/>
    <property type="match status" value="1"/>
</dbReference>